<organism evidence="1 2">
    <name type="scientific">Bradyrhizobium jicamae</name>
    <dbReference type="NCBI Taxonomy" id="280332"/>
    <lineage>
        <taxon>Bacteria</taxon>
        <taxon>Pseudomonadati</taxon>
        <taxon>Pseudomonadota</taxon>
        <taxon>Alphaproteobacteria</taxon>
        <taxon>Hyphomicrobiales</taxon>
        <taxon>Nitrobacteraceae</taxon>
        <taxon>Bradyrhizobium</taxon>
    </lineage>
</organism>
<protein>
    <submittedName>
        <fullName evidence="1">Uncharacterized protein</fullName>
    </submittedName>
</protein>
<name>A0ABS5FWV8_9BRAD</name>
<dbReference type="Proteomes" id="UP001315278">
    <property type="component" value="Unassembled WGS sequence"/>
</dbReference>
<sequence>MATDKIAVTCTRCRTRFREKVGRLRDGYQGQCPNCGCFINFTNESMDPAVRKAMTEARRIRNGFVFQAPKE</sequence>
<evidence type="ECO:0000313" key="1">
    <source>
        <dbReference type="EMBL" id="MBR0801333.1"/>
    </source>
</evidence>
<gene>
    <name evidence="1" type="ORF">JQ615_38900</name>
</gene>
<evidence type="ECO:0000313" key="2">
    <source>
        <dbReference type="Proteomes" id="UP001315278"/>
    </source>
</evidence>
<dbReference type="EMBL" id="JAFCJH010000078">
    <property type="protein sequence ID" value="MBR0801333.1"/>
    <property type="molecule type" value="Genomic_DNA"/>
</dbReference>
<keyword evidence="2" id="KW-1185">Reference proteome</keyword>
<dbReference type="RefSeq" id="WP_212397708.1">
    <property type="nucleotide sequence ID" value="NZ_JAFCJH010000078.1"/>
</dbReference>
<proteinExistence type="predicted"/>
<reference evidence="2" key="1">
    <citation type="journal article" date="2021" name="ISME J.">
        <title>Evolutionary origin and ecological implication of a unique nif island in free-living Bradyrhizobium lineages.</title>
        <authorList>
            <person name="Tao J."/>
        </authorList>
    </citation>
    <scope>NUCLEOTIDE SEQUENCE [LARGE SCALE GENOMIC DNA]</scope>
    <source>
        <strain evidence="2">SZCCT0434</strain>
    </source>
</reference>
<comment type="caution">
    <text evidence="1">The sequence shown here is derived from an EMBL/GenBank/DDBJ whole genome shotgun (WGS) entry which is preliminary data.</text>
</comment>
<accession>A0ABS5FWV8</accession>